<reference evidence="2" key="1">
    <citation type="submission" date="2018-08" db="EMBL/GenBank/DDBJ databases">
        <title>Genome of Lactobacillus sp. HBUAS52074.</title>
        <authorList>
            <person name="Guo Z."/>
            <person name="Zhang Z.D."/>
        </authorList>
    </citation>
    <scope>NUCLEOTIDE SEQUENCE [LARGE SCALE GENOMIC DNA]</scope>
    <source>
        <strain evidence="2">HBUAS52074</strain>
    </source>
</reference>
<dbReference type="KEGG" id="lzh:D1B17_01430"/>
<gene>
    <name evidence="1" type="ORF">D1B17_01430</name>
</gene>
<dbReference type="Proteomes" id="UP000267208">
    <property type="component" value="Chromosome"/>
</dbReference>
<name>A0A386PQA2_9LACO</name>
<evidence type="ECO:0000313" key="1">
    <source>
        <dbReference type="EMBL" id="AYE37392.1"/>
    </source>
</evidence>
<proteinExistence type="predicted"/>
<protein>
    <recommendedName>
        <fullName evidence="3">Cell surface protein</fullName>
    </recommendedName>
</protein>
<dbReference type="RefSeq" id="WP_120141666.1">
    <property type="nucleotide sequence ID" value="NZ_CP031933.2"/>
</dbReference>
<organism evidence="1 2">
    <name type="scientific">Companilactobacillus zhachilii</name>
    <dbReference type="NCBI Taxonomy" id="2304606"/>
    <lineage>
        <taxon>Bacteria</taxon>
        <taxon>Bacillati</taxon>
        <taxon>Bacillota</taxon>
        <taxon>Bacilli</taxon>
        <taxon>Lactobacillales</taxon>
        <taxon>Lactobacillaceae</taxon>
        <taxon>Companilactobacillus</taxon>
    </lineage>
</organism>
<dbReference type="OrthoDB" id="2280464at2"/>
<dbReference type="AlphaFoldDB" id="A0A386PQA2"/>
<sequence>MLFIVSTVILSFSNTKILAADTNEYPDGFYDPSPNAQRIGPMYTTSGIIKQVQENYYVKSGETVEITADGRRSLIDVRYGKNRALTYEWRMASDSEAWHVIGSNSKHLSFTPEKDETYWIQLKISYPFWEFMALLTGGDPTIKYIYSNVAKVNITSESTKTDQLEITTDNDYIYNRPNFFNGQSTYATAHTKPFNTTEQPTWALRDKDSELAYIDEDGKITANVFEGDIYKSGEIQISATTNHNFFDADFLNATKTIQVGGGLNDVQSAVGNEATFRLMGFREDEPLGKDVKITWHRKERGNTDYVDVTSENASENPLFYKIPDASPQDDESFYKATIETQVDRRPYRYETNPAKLLIAPANKSDILIETSIDNNTFTSHEDTTSDLYNVVANDEIKYYFKITNFGKNKIQSSELKFHLIKGSEIVEINANMIPEFQEQGEQQEVSIPTGSLMPKQSVEVQIKTSTPTINKRHKIITQPVFVSHYTAKEPFIVEGSELSLNYLTNNVELAPKNITFEPIRPSDNSYIKYRLPTSDIPIHIDDQRRNKSKAVGLFLQQDTPFINQDNEVLPANLFFHRENHAFLDISEKTLISTSDQFEALKSVEWSHDNGLLLHLNSNNNLVSGDYQAQLSWSIDDSI</sequence>
<accession>A0A386PQA2</accession>
<evidence type="ECO:0000313" key="2">
    <source>
        <dbReference type="Proteomes" id="UP000267208"/>
    </source>
</evidence>
<dbReference type="EMBL" id="CP031933">
    <property type="protein sequence ID" value="AYE37392.1"/>
    <property type="molecule type" value="Genomic_DNA"/>
</dbReference>
<keyword evidence="2" id="KW-1185">Reference proteome</keyword>
<evidence type="ECO:0008006" key="3">
    <source>
        <dbReference type="Google" id="ProtNLM"/>
    </source>
</evidence>